<feature type="transmembrane region" description="Helical" evidence="2">
    <location>
        <begin position="6"/>
        <end position="29"/>
    </location>
</feature>
<keyword evidence="2" id="KW-1133">Transmembrane helix</keyword>
<name>A0A6J4S6P2_9ACTN</name>
<protein>
    <submittedName>
        <fullName evidence="3">Uncharacterized protein</fullName>
    </submittedName>
</protein>
<evidence type="ECO:0000313" key="3">
    <source>
        <dbReference type="EMBL" id="CAA9490294.1"/>
    </source>
</evidence>
<organism evidence="3">
    <name type="scientific">uncultured Rubrobacteraceae bacterium</name>
    <dbReference type="NCBI Taxonomy" id="349277"/>
    <lineage>
        <taxon>Bacteria</taxon>
        <taxon>Bacillati</taxon>
        <taxon>Actinomycetota</taxon>
        <taxon>Rubrobacteria</taxon>
        <taxon>Rubrobacterales</taxon>
        <taxon>Rubrobacteraceae</taxon>
        <taxon>environmental samples</taxon>
    </lineage>
</organism>
<feature type="region of interest" description="Disordered" evidence="1">
    <location>
        <begin position="32"/>
        <end position="53"/>
    </location>
</feature>
<feature type="compositionally biased region" description="Basic and acidic residues" evidence="1">
    <location>
        <begin position="39"/>
        <end position="53"/>
    </location>
</feature>
<evidence type="ECO:0000256" key="2">
    <source>
        <dbReference type="SAM" id="Phobius"/>
    </source>
</evidence>
<proteinExistence type="predicted"/>
<reference evidence="3" key="1">
    <citation type="submission" date="2020-02" db="EMBL/GenBank/DDBJ databases">
        <authorList>
            <person name="Meier V. D."/>
        </authorList>
    </citation>
    <scope>NUCLEOTIDE SEQUENCE</scope>
    <source>
        <strain evidence="3">AVDCRST_MAG05</strain>
    </source>
</reference>
<keyword evidence="2" id="KW-0812">Transmembrane</keyword>
<dbReference type="EMBL" id="CADCVM010000200">
    <property type="protein sequence ID" value="CAA9490294.1"/>
    <property type="molecule type" value="Genomic_DNA"/>
</dbReference>
<accession>A0A6J4S6P2</accession>
<sequence>MSPEIVALLVLLVGAVAAVAFTLIVVVTVDRSNASTRPPTRDDGAREQENEKR</sequence>
<keyword evidence="2" id="KW-0472">Membrane</keyword>
<dbReference type="AlphaFoldDB" id="A0A6J4S6P2"/>
<gene>
    <name evidence="3" type="ORF">AVDCRST_MAG05-1834</name>
</gene>
<evidence type="ECO:0000256" key="1">
    <source>
        <dbReference type="SAM" id="MobiDB-lite"/>
    </source>
</evidence>